<reference evidence="2 3" key="1">
    <citation type="submission" date="2017-11" db="EMBL/GenBank/DDBJ databases">
        <title>De-novo sequencing of pomegranate (Punica granatum L.) genome.</title>
        <authorList>
            <person name="Akparov Z."/>
            <person name="Amiraslanov A."/>
            <person name="Hajiyeva S."/>
            <person name="Abbasov M."/>
            <person name="Kaur K."/>
            <person name="Hamwieh A."/>
            <person name="Solovyev V."/>
            <person name="Salamov A."/>
            <person name="Braich B."/>
            <person name="Kosarev P."/>
            <person name="Mahmoud A."/>
            <person name="Hajiyev E."/>
            <person name="Babayeva S."/>
            <person name="Izzatullayeva V."/>
            <person name="Mammadov A."/>
            <person name="Mammadov A."/>
            <person name="Sharifova S."/>
            <person name="Ojaghi J."/>
            <person name="Eynullazada K."/>
            <person name="Bayramov B."/>
            <person name="Abdulazimova A."/>
            <person name="Shahmuradov I."/>
        </authorList>
    </citation>
    <scope>NUCLEOTIDE SEQUENCE [LARGE SCALE GENOMIC DNA]</scope>
    <source>
        <strain evidence="3">cv. AG2017</strain>
        <tissue evidence="2">Leaf</tissue>
    </source>
</reference>
<dbReference type="AlphaFoldDB" id="A0A2I0HLL7"/>
<feature type="region of interest" description="Disordered" evidence="1">
    <location>
        <begin position="1"/>
        <end position="38"/>
    </location>
</feature>
<evidence type="ECO:0000313" key="2">
    <source>
        <dbReference type="EMBL" id="PKI32619.1"/>
    </source>
</evidence>
<comment type="caution">
    <text evidence="2">The sequence shown here is derived from an EMBL/GenBank/DDBJ whole genome shotgun (WGS) entry which is preliminary data.</text>
</comment>
<keyword evidence="3" id="KW-1185">Reference proteome</keyword>
<dbReference type="STRING" id="22663.A0A2I0HLL7"/>
<sequence>MGSRRRNAGEIRIQDPQNQRARSFNRKPPLGSRQPSVPSWEKQFCRSVGSVPWKKLLETKRVMYLYDNVVKWNDSAGEEAFCNAKKRFYAEINGLPCDISLPDPDKYIDKIDWNTDVDPRLLLELECGRVGNMDEEDRSGEVIFGDVLLNQTFGCTGWGDTEEAFQKIANKLCPAPEFRNADLNTDGMKNSWEQCSPPSNIPDKASGWDNHWNDNRWNDNSWNDDHWNNNNWNDNHWNDNYWNSNDWNNDEGNDNHWNDCKWNNWNSNHRQVGNAGDQEGMWDWNNRRKREVSGGYMSRKDSCIGQSGSLYLASLRPGNESVPGKLNLTMARVGCLEKRESIMNWGTYANAIVDGPERFLRPVGLLMAIITESEQ</sequence>
<proteinExistence type="predicted"/>
<organism evidence="2 3">
    <name type="scientific">Punica granatum</name>
    <name type="common">Pomegranate</name>
    <dbReference type="NCBI Taxonomy" id="22663"/>
    <lineage>
        <taxon>Eukaryota</taxon>
        <taxon>Viridiplantae</taxon>
        <taxon>Streptophyta</taxon>
        <taxon>Embryophyta</taxon>
        <taxon>Tracheophyta</taxon>
        <taxon>Spermatophyta</taxon>
        <taxon>Magnoliopsida</taxon>
        <taxon>eudicotyledons</taxon>
        <taxon>Gunneridae</taxon>
        <taxon>Pentapetalae</taxon>
        <taxon>rosids</taxon>
        <taxon>malvids</taxon>
        <taxon>Myrtales</taxon>
        <taxon>Lythraceae</taxon>
        <taxon>Punica</taxon>
    </lineage>
</organism>
<gene>
    <name evidence="2" type="ORF">CRG98_047016</name>
</gene>
<protein>
    <submittedName>
        <fullName evidence="2">Uncharacterized protein</fullName>
    </submittedName>
</protein>
<dbReference type="PANTHER" id="PTHR34567:SF3">
    <property type="entry name" value="FK506-BINDING-LIKE PROTEIN"/>
    <property type="match status" value="1"/>
</dbReference>
<accession>A0A2I0HLL7</accession>
<evidence type="ECO:0000313" key="3">
    <source>
        <dbReference type="Proteomes" id="UP000233551"/>
    </source>
</evidence>
<dbReference type="PANTHER" id="PTHR34567">
    <property type="entry name" value="FK506-BINDING-LIKE PROTEIN"/>
    <property type="match status" value="1"/>
</dbReference>
<dbReference type="Proteomes" id="UP000233551">
    <property type="component" value="Unassembled WGS sequence"/>
</dbReference>
<evidence type="ECO:0000256" key="1">
    <source>
        <dbReference type="SAM" id="MobiDB-lite"/>
    </source>
</evidence>
<dbReference type="EMBL" id="PGOL01007499">
    <property type="protein sequence ID" value="PKI32619.1"/>
    <property type="molecule type" value="Genomic_DNA"/>
</dbReference>
<name>A0A2I0HLL7_PUNGR</name>